<protein>
    <recommendedName>
        <fullName evidence="5">Glycosyltransferase</fullName>
        <ecNumber evidence="5">2.4.1.-</ecNumber>
    </recommendedName>
</protein>
<dbReference type="CDD" id="cd03784">
    <property type="entry name" value="GT1_Gtf-like"/>
    <property type="match status" value="1"/>
</dbReference>
<dbReference type="Pfam" id="PF00201">
    <property type="entry name" value="UDPGT"/>
    <property type="match status" value="1"/>
</dbReference>
<gene>
    <name evidence="6" type="ORF">Dsin_016005</name>
</gene>
<dbReference type="FunFam" id="3.40.50.2000:FF:000027">
    <property type="entry name" value="Glycosyltransferase"/>
    <property type="match status" value="1"/>
</dbReference>
<name>A0AAE0ACD6_9ROSI</name>
<dbReference type="PROSITE" id="PS00375">
    <property type="entry name" value="UDPGT"/>
    <property type="match status" value="1"/>
</dbReference>
<accession>A0AAE0ACD6</accession>
<evidence type="ECO:0000256" key="2">
    <source>
        <dbReference type="ARBA" id="ARBA00022676"/>
    </source>
</evidence>
<evidence type="ECO:0000256" key="4">
    <source>
        <dbReference type="RuleBase" id="RU003718"/>
    </source>
</evidence>
<organism evidence="6 7">
    <name type="scientific">Dipteronia sinensis</name>
    <dbReference type="NCBI Taxonomy" id="43782"/>
    <lineage>
        <taxon>Eukaryota</taxon>
        <taxon>Viridiplantae</taxon>
        <taxon>Streptophyta</taxon>
        <taxon>Embryophyta</taxon>
        <taxon>Tracheophyta</taxon>
        <taxon>Spermatophyta</taxon>
        <taxon>Magnoliopsida</taxon>
        <taxon>eudicotyledons</taxon>
        <taxon>Gunneridae</taxon>
        <taxon>Pentapetalae</taxon>
        <taxon>rosids</taxon>
        <taxon>malvids</taxon>
        <taxon>Sapindales</taxon>
        <taxon>Sapindaceae</taxon>
        <taxon>Hippocastanoideae</taxon>
        <taxon>Acereae</taxon>
        <taxon>Dipteronia</taxon>
    </lineage>
</organism>
<dbReference type="Gene3D" id="3.40.50.2000">
    <property type="entry name" value="Glycogen Phosphorylase B"/>
    <property type="match status" value="2"/>
</dbReference>
<reference evidence="6" key="1">
    <citation type="journal article" date="2023" name="Plant J.">
        <title>Genome sequences and population genomics provide insights into the demographic history, inbreeding, and mutation load of two 'living fossil' tree species of Dipteronia.</title>
        <authorList>
            <person name="Feng Y."/>
            <person name="Comes H.P."/>
            <person name="Chen J."/>
            <person name="Zhu S."/>
            <person name="Lu R."/>
            <person name="Zhang X."/>
            <person name="Li P."/>
            <person name="Qiu J."/>
            <person name="Olsen K.M."/>
            <person name="Qiu Y."/>
        </authorList>
    </citation>
    <scope>NUCLEOTIDE SEQUENCE</scope>
    <source>
        <strain evidence="6">NBL</strain>
    </source>
</reference>
<dbReference type="InterPro" id="IPR035595">
    <property type="entry name" value="UDP_glycos_trans_CS"/>
</dbReference>
<dbReference type="FunFam" id="3.40.50.2000:FF:000055">
    <property type="entry name" value="Glycosyltransferase"/>
    <property type="match status" value="1"/>
</dbReference>
<keyword evidence="3 4" id="KW-0808">Transferase</keyword>
<dbReference type="SUPFAM" id="SSF53756">
    <property type="entry name" value="UDP-Glycosyltransferase/glycogen phosphorylase"/>
    <property type="match status" value="1"/>
</dbReference>
<dbReference type="PANTHER" id="PTHR11926:SF1099">
    <property type="entry name" value="ANTHOCYANIDIN 3-O-GLUCOSYLTRANSFERASE"/>
    <property type="match status" value="1"/>
</dbReference>
<keyword evidence="2 4" id="KW-0328">Glycosyltransferase</keyword>
<dbReference type="InterPro" id="IPR002213">
    <property type="entry name" value="UDP_glucos_trans"/>
</dbReference>
<evidence type="ECO:0000313" key="6">
    <source>
        <dbReference type="EMBL" id="KAK3211299.1"/>
    </source>
</evidence>
<comment type="caution">
    <text evidence="6">The sequence shown here is derived from an EMBL/GenBank/DDBJ whole genome shotgun (WGS) entry which is preliminary data.</text>
</comment>
<evidence type="ECO:0000256" key="1">
    <source>
        <dbReference type="ARBA" id="ARBA00009995"/>
    </source>
</evidence>
<keyword evidence="7" id="KW-1185">Reference proteome</keyword>
<evidence type="ECO:0000256" key="3">
    <source>
        <dbReference type="ARBA" id="ARBA00022679"/>
    </source>
</evidence>
<dbReference type="EC" id="2.4.1.-" evidence="5"/>
<dbReference type="EMBL" id="JANJYJ010000005">
    <property type="protein sequence ID" value="KAK3211299.1"/>
    <property type="molecule type" value="Genomic_DNA"/>
</dbReference>
<dbReference type="GO" id="GO:0080044">
    <property type="term" value="F:quercetin 7-O-glucosyltransferase activity"/>
    <property type="evidence" value="ECO:0007669"/>
    <property type="project" value="TreeGrafter"/>
</dbReference>
<sequence length="478" mass="53882">MGSLNKPHAVLVPYPAQGHINPLMQLAKLLHLRGFYITFVNTEFNHKRLIRSKGLNYIRGQPDFRFETIPDGLPPSDIDITQDLWTLSDSVQRNCLSPFLQVLAKLSSCSEYPPVTCIISDGLMTFTMKAAEELGIQEVQFYTTSACGFMAYLYFGELIRSGLVPFKDENFMRNGSMETPIDWIPGMRNFRLKDFPTPIRTTDSNDIMLNFMKEETQNCLNSSAIILNTFDELEHEVLQAIAAKFPRNIHTIGPLSLLESGITTGSCQSGKSSLWKEDSECLKWLEKREPNSVVFVSFGSITVMSETCFIEFAWGLANSKHPFLWVVRPDLVKGSSIKLPEEYYEEIKDRGSIVSWCPQEKVLSHPSIGAFLTHCGWNSTLEGICGGVPLICWPFFDEQPTNCRSSCTVWGIGMEVNHVAKSDELEALIKEMMEGDKGKQMKKNALEWKKKSQAATSIGGSSYHNLNRFIKDVLYGCK</sequence>
<comment type="similarity">
    <text evidence="1 4">Belongs to the UDP-glycosyltransferase family.</text>
</comment>
<dbReference type="GO" id="GO:0080043">
    <property type="term" value="F:quercetin 3-O-glucosyltransferase activity"/>
    <property type="evidence" value="ECO:0007669"/>
    <property type="project" value="TreeGrafter"/>
</dbReference>
<dbReference type="AlphaFoldDB" id="A0AAE0ACD6"/>
<dbReference type="PANTHER" id="PTHR11926">
    <property type="entry name" value="GLUCOSYL/GLUCURONOSYL TRANSFERASES"/>
    <property type="match status" value="1"/>
</dbReference>
<dbReference type="Proteomes" id="UP001281410">
    <property type="component" value="Unassembled WGS sequence"/>
</dbReference>
<proteinExistence type="inferred from homology"/>
<evidence type="ECO:0000313" key="7">
    <source>
        <dbReference type="Proteomes" id="UP001281410"/>
    </source>
</evidence>
<evidence type="ECO:0000256" key="5">
    <source>
        <dbReference type="RuleBase" id="RU362057"/>
    </source>
</evidence>